<organism evidence="1 2">
    <name type="scientific">Sistotremastrum suecicum HHB10207 ss-3</name>
    <dbReference type="NCBI Taxonomy" id="1314776"/>
    <lineage>
        <taxon>Eukaryota</taxon>
        <taxon>Fungi</taxon>
        <taxon>Dikarya</taxon>
        <taxon>Basidiomycota</taxon>
        <taxon>Agaricomycotina</taxon>
        <taxon>Agaricomycetes</taxon>
        <taxon>Sistotremastrales</taxon>
        <taxon>Sistotremastraceae</taxon>
        <taxon>Sistotremastrum</taxon>
    </lineage>
</organism>
<dbReference type="OrthoDB" id="5582146at2759"/>
<sequence>MDIDDPPGSSEYLPSLLNALEARIKAISPHAELDRTLFETLLLGFVAGNKNILVQTDGLQEVQNVAKYVAQTLVSIFGFATKKTRLRSRAERSDVLNILFQNSHSDAPTPAPSKKVNKGSRMYSTSSSLSLSPLFTFKAVENSKDADGHPEPHTRLFTKTSHPQALVISGLEQSGRSAQEALLEVLTDGQATSAEGAIWTVPEDFILICICPRGDGTERPPILKSLLLSQSVSQSAAPFRGAHFSNGGKIGAIHDHSIKDLIQDLHNLRVLQSACTMHHSVQLYLRDLITATRHENRLDATFLTVRCSRDFQDLAKAYRVLHGPSTLSHKVNHSQGMFVDPSDVINVYEGVVAHRLRVRDGPWAETLSPLWGTTVQCAEAAVQFAKAPTPRPTVQEILIDISTKV</sequence>
<dbReference type="EMBL" id="KV428007">
    <property type="protein sequence ID" value="KZT43581.1"/>
    <property type="molecule type" value="Genomic_DNA"/>
</dbReference>
<evidence type="ECO:0000313" key="2">
    <source>
        <dbReference type="Proteomes" id="UP000076798"/>
    </source>
</evidence>
<accession>A0A166IB55</accession>
<reference evidence="1 2" key="1">
    <citation type="journal article" date="2016" name="Mol. Biol. Evol.">
        <title>Comparative Genomics of Early-Diverging Mushroom-Forming Fungi Provides Insights into the Origins of Lignocellulose Decay Capabilities.</title>
        <authorList>
            <person name="Nagy L.G."/>
            <person name="Riley R."/>
            <person name="Tritt A."/>
            <person name="Adam C."/>
            <person name="Daum C."/>
            <person name="Floudas D."/>
            <person name="Sun H."/>
            <person name="Yadav J.S."/>
            <person name="Pangilinan J."/>
            <person name="Larsson K.H."/>
            <person name="Matsuura K."/>
            <person name="Barry K."/>
            <person name="Labutti K."/>
            <person name="Kuo R."/>
            <person name="Ohm R.A."/>
            <person name="Bhattacharya S.S."/>
            <person name="Shirouzu T."/>
            <person name="Yoshinaga Y."/>
            <person name="Martin F.M."/>
            <person name="Grigoriev I.V."/>
            <person name="Hibbett D.S."/>
        </authorList>
    </citation>
    <scope>NUCLEOTIDE SEQUENCE [LARGE SCALE GENOMIC DNA]</scope>
    <source>
        <strain evidence="1 2">HHB10207 ss-3</strain>
    </source>
</reference>
<protein>
    <submittedName>
        <fullName evidence="1">Uncharacterized protein</fullName>
    </submittedName>
</protein>
<dbReference type="AlphaFoldDB" id="A0A166IB55"/>
<proteinExistence type="predicted"/>
<dbReference type="Gene3D" id="1.10.8.80">
    <property type="entry name" value="Magnesium chelatase subunit I, C-Terminal domain"/>
    <property type="match status" value="1"/>
</dbReference>
<evidence type="ECO:0000313" key="1">
    <source>
        <dbReference type="EMBL" id="KZT43581.1"/>
    </source>
</evidence>
<dbReference type="Proteomes" id="UP000076798">
    <property type="component" value="Unassembled WGS sequence"/>
</dbReference>
<gene>
    <name evidence="1" type="ORF">SISSUDRAFT_1116278</name>
</gene>
<name>A0A166IB55_9AGAM</name>
<keyword evidence="2" id="KW-1185">Reference proteome</keyword>